<feature type="region of interest" description="Disordered" evidence="1">
    <location>
        <begin position="767"/>
        <end position="789"/>
    </location>
</feature>
<gene>
    <name evidence="2" type="ORF">GFSPODELE1_LOCUS8365</name>
</gene>
<evidence type="ECO:0000256" key="1">
    <source>
        <dbReference type="SAM" id="MobiDB-lite"/>
    </source>
</evidence>
<dbReference type="Proteomes" id="UP001497453">
    <property type="component" value="Chromosome 6"/>
</dbReference>
<organism evidence="2 3">
    <name type="scientific">Somion occarium</name>
    <dbReference type="NCBI Taxonomy" id="3059160"/>
    <lineage>
        <taxon>Eukaryota</taxon>
        <taxon>Fungi</taxon>
        <taxon>Dikarya</taxon>
        <taxon>Basidiomycota</taxon>
        <taxon>Agaricomycotina</taxon>
        <taxon>Agaricomycetes</taxon>
        <taxon>Polyporales</taxon>
        <taxon>Cerrenaceae</taxon>
        <taxon>Somion</taxon>
    </lineage>
</organism>
<dbReference type="EMBL" id="OZ037949">
    <property type="protein sequence ID" value="CAL1711497.1"/>
    <property type="molecule type" value="Genomic_DNA"/>
</dbReference>
<evidence type="ECO:0000313" key="3">
    <source>
        <dbReference type="Proteomes" id="UP001497453"/>
    </source>
</evidence>
<sequence>MWFFRGRDYHTYNSTRYESRNLGSASHGTWTCITPENLDRGHLPGIVHKSMPLKDIFNRKNKRLVTRVVDDSWDWIDFQAIKPMLVPSNLSLGETHTLRLSRENPTTGIDDIEQSTLKLVLDLVEQVARYHSSKWLEKNPNEEPRVFHITWGDPSDFATLDQDEHIALPVNSIIDNVAHAASVLRLMRAPGPYEGGVDYMFEKFVKVAVSLLFDTNIVFLKGTDCLPEGRLTEDRSYPLIVAGGCFAFNDDVRKEMIEILHPTLVHLVQFHRRNKTADSELPEHCVLYALHWSRTRIQIFAHFPVETAPGDDPAKWKFCQALVAQHWVSLEEKEIDAYRNELISPDDTFLCRWRLTLALSAIRARIRELEQLLQQSGGLPVKTPANLHVHSPKPPRGAHTCVPQTSRVPQFILMMREFWRAQRLAVPEEWIPIEDEIVAINPTQKKGSYIIVNRAVLMLSKIMLHPLRHLLDALSDEELSSRHSDPTFLGPDFFHPIYVPRSFFKWKILDLDPDTLDNDSRPHLNRFYDLLSMHATSWEEANLFVASVFSSFSNYSIRWKPKTRYSSVLSLQSTDATLSLATDFALVVQNNPPVTWPTVKRAAQSPLTISSPAVVLGLRTTNFDLDGSGISKEELDDLKVVMGPHLRMVDFALTQDDARASEPEAWPAWATLFCIYLKAGFVHILAFSLASHERVEFCVVDSLPIIPVAKSIADLENRARLAVALFTLEKHVVRFSERWGKFVWSRHLLKEEHDAIIEVTGVFSGPPSKRNSVHGDGGNDGNVNDEVKADDNILEKVNEQLENWAADTGHEA</sequence>
<protein>
    <submittedName>
        <fullName evidence="2">Uncharacterized protein</fullName>
    </submittedName>
</protein>
<accession>A0ABP1DUJ9</accession>
<keyword evidence="3" id="KW-1185">Reference proteome</keyword>
<name>A0ABP1DUJ9_9APHY</name>
<proteinExistence type="predicted"/>
<reference evidence="3" key="1">
    <citation type="submission" date="2024-04" db="EMBL/GenBank/DDBJ databases">
        <authorList>
            <person name="Shaw F."/>
            <person name="Minotto A."/>
        </authorList>
    </citation>
    <scope>NUCLEOTIDE SEQUENCE [LARGE SCALE GENOMIC DNA]</scope>
</reference>
<evidence type="ECO:0000313" key="2">
    <source>
        <dbReference type="EMBL" id="CAL1711497.1"/>
    </source>
</evidence>